<dbReference type="OrthoDB" id="420024at2759"/>
<evidence type="ECO:0000313" key="3">
    <source>
        <dbReference type="Proteomes" id="UP000604046"/>
    </source>
</evidence>
<dbReference type="SMART" id="SM00225">
    <property type="entry name" value="BTB"/>
    <property type="match status" value="1"/>
</dbReference>
<proteinExistence type="predicted"/>
<keyword evidence="3" id="KW-1185">Reference proteome</keyword>
<dbReference type="CDD" id="cd18186">
    <property type="entry name" value="BTB_POZ_ZBTB_KLHL-like"/>
    <property type="match status" value="1"/>
</dbReference>
<evidence type="ECO:0000313" key="2">
    <source>
        <dbReference type="EMBL" id="CAE6967785.1"/>
    </source>
</evidence>
<dbReference type="InterPro" id="IPR000210">
    <property type="entry name" value="BTB/POZ_dom"/>
</dbReference>
<dbReference type="Gene3D" id="3.30.710.10">
    <property type="entry name" value="Potassium Channel Kv1.1, Chain A"/>
    <property type="match status" value="1"/>
</dbReference>
<dbReference type="PROSITE" id="PS50097">
    <property type="entry name" value="BTB"/>
    <property type="match status" value="1"/>
</dbReference>
<dbReference type="InterPro" id="IPR044714">
    <property type="entry name" value="AtSIBP1-like"/>
</dbReference>
<dbReference type="AlphaFoldDB" id="A0A812HYZ9"/>
<dbReference type="SUPFAM" id="SSF54695">
    <property type="entry name" value="POZ domain"/>
    <property type="match status" value="1"/>
</dbReference>
<dbReference type="PANTHER" id="PTHR46672:SF8">
    <property type="entry name" value="BTB DOMAIN-CONTAINING PROTEIN"/>
    <property type="match status" value="1"/>
</dbReference>
<gene>
    <name evidence="2" type="primary">BT4</name>
    <name evidence="2" type="ORF">SNAT2548_LOCUS2297</name>
</gene>
<reference evidence="2" key="1">
    <citation type="submission" date="2021-02" db="EMBL/GenBank/DDBJ databases">
        <authorList>
            <person name="Dougan E. K."/>
            <person name="Rhodes N."/>
            <person name="Thang M."/>
            <person name="Chan C."/>
        </authorList>
    </citation>
    <scope>NUCLEOTIDE SEQUENCE</scope>
</reference>
<name>A0A812HYZ9_9DINO</name>
<comment type="caution">
    <text evidence="2">The sequence shown here is derived from an EMBL/GenBank/DDBJ whole genome shotgun (WGS) entry which is preliminary data.</text>
</comment>
<feature type="domain" description="BTB" evidence="1">
    <location>
        <begin position="146"/>
        <end position="213"/>
    </location>
</feature>
<dbReference type="EMBL" id="CAJNDS010000129">
    <property type="protein sequence ID" value="CAE6967785.1"/>
    <property type="molecule type" value="Genomic_DNA"/>
</dbReference>
<dbReference type="Pfam" id="PF00651">
    <property type="entry name" value="BTB"/>
    <property type="match status" value="1"/>
</dbReference>
<organism evidence="2 3">
    <name type="scientific">Symbiodinium natans</name>
    <dbReference type="NCBI Taxonomy" id="878477"/>
    <lineage>
        <taxon>Eukaryota</taxon>
        <taxon>Sar</taxon>
        <taxon>Alveolata</taxon>
        <taxon>Dinophyceae</taxon>
        <taxon>Suessiales</taxon>
        <taxon>Symbiodiniaceae</taxon>
        <taxon>Symbiodinium</taxon>
    </lineage>
</organism>
<sequence>MAQEELFWAFLEDGCPLEDLKKLRLESFDWSSRDSDGKTMLVVHIHSALINSSSFPDSLRALEWLIVSGASIEQKCTGGASNFWWEEKPQVPKIRVECKGLTSISYVRELQRKMREHLSDWKDQEAFLAKGIVELWEKSLAAKASHDLTIETADGMVTAHAHMMKAASPVVSAMLESPMKEGRTQCIEIKDTSNKAASLLLEIMYTCSAQEEPDRETALHALDLAHRWHAEVVVAILADLLAGMITDESFLAISEHAALKAGSITSAMSYNK</sequence>
<dbReference type="InterPro" id="IPR011333">
    <property type="entry name" value="SKP1/BTB/POZ_sf"/>
</dbReference>
<protein>
    <submittedName>
        <fullName evidence="2">BT4 protein</fullName>
    </submittedName>
</protein>
<dbReference type="Proteomes" id="UP000604046">
    <property type="component" value="Unassembled WGS sequence"/>
</dbReference>
<dbReference type="PANTHER" id="PTHR46672">
    <property type="entry name" value="OS08G0495500 PROTEIN-RELATED"/>
    <property type="match status" value="1"/>
</dbReference>
<accession>A0A812HYZ9</accession>
<evidence type="ECO:0000259" key="1">
    <source>
        <dbReference type="PROSITE" id="PS50097"/>
    </source>
</evidence>